<dbReference type="GO" id="GO:0008270">
    <property type="term" value="F:zinc ion binding"/>
    <property type="evidence" value="ECO:0007669"/>
    <property type="project" value="UniProtKB-KW"/>
</dbReference>
<name>A0A5P1E635_ASPOF</name>
<dbReference type="PANTHER" id="PTHR46508">
    <property type="entry name" value="PHD FINGER FAMILY PROTEIN"/>
    <property type="match status" value="1"/>
</dbReference>
<feature type="domain" description="PHD-type" evidence="8">
    <location>
        <begin position="921"/>
        <end position="966"/>
    </location>
</feature>
<keyword evidence="3 6" id="KW-0863">Zinc-finger</keyword>
<reference evidence="11" key="1">
    <citation type="journal article" date="2017" name="Nat. Commun.">
        <title>The asparagus genome sheds light on the origin and evolution of a young Y chromosome.</title>
        <authorList>
            <person name="Harkess A."/>
            <person name="Zhou J."/>
            <person name="Xu C."/>
            <person name="Bowers J.E."/>
            <person name="Van der Hulst R."/>
            <person name="Ayyampalayam S."/>
            <person name="Mercati F."/>
            <person name="Riccardi P."/>
            <person name="McKain M.R."/>
            <person name="Kakrana A."/>
            <person name="Tang H."/>
            <person name="Ray J."/>
            <person name="Groenendijk J."/>
            <person name="Arikit S."/>
            <person name="Mathioni S.M."/>
            <person name="Nakano M."/>
            <person name="Shan H."/>
            <person name="Telgmann-Rauber A."/>
            <person name="Kanno A."/>
            <person name="Yue Z."/>
            <person name="Chen H."/>
            <person name="Li W."/>
            <person name="Chen Y."/>
            <person name="Xu X."/>
            <person name="Zhang Y."/>
            <person name="Luo S."/>
            <person name="Chen H."/>
            <person name="Gao J."/>
            <person name="Mao Z."/>
            <person name="Pires J.C."/>
            <person name="Luo M."/>
            <person name="Kudrna D."/>
            <person name="Wing R.A."/>
            <person name="Meyers B.C."/>
            <person name="Yi K."/>
            <person name="Kong H."/>
            <person name="Lavrijsen P."/>
            <person name="Sunseri F."/>
            <person name="Falavigna A."/>
            <person name="Ye Y."/>
            <person name="Leebens-Mack J.H."/>
            <person name="Chen G."/>
        </authorList>
    </citation>
    <scope>NUCLEOTIDE SEQUENCE [LARGE SCALE GENOMIC DNA]</scope>
    <source>
        <strain evidence="11">cv. DH0086</strain>
    </source>
</reference>
<dbReference type="Gramene" id="ONK58028">
    <property type="protein sequence ID" value="ONK58028"/>
    <property type="gene ID" value="A4U43_C09F7200"/>
</dbReference>
<dbReference type="InterPro" id="IPR016181">
    <property type="entry name" value="Acyl_CoA_acyltransferase"/>
</dbReference>
<evidence type="ECO:0000256" key="5">
    <source>
        <dbReference type="ARBA" id="ARBA00023242"/>
    </source>
</evidence>
<dbReference type="GO" id="GO:0005634">
    <property type="term" value="C:nucleus"/>
    <property type="evidence" value="ECO:0007669"/>
    <property type="project" value="UniProtKB-SubCell"/>
</dbReference>
<evidence type="ECO:0000256" key="7">
    <source>
        <dbReference type="SAM" id="MobiDB-lite"/>
    </source>
</evidence>
<dbReference type="GO" id="GO:0016747">
    <property type="term" value="F:acyltransferase activity, transferring groups other than amino-acyl groups"/>
    <property type="evidence" value="ECO:0007669"/>
    <property type="project" value="InterPro"/>
</dbReference>
<dbReference type="InterPro" id="IPR019787">
    <property type="entry name" value="Znf_PHD-finger"/>
</dbReference>
<feature type="compositionally biased region" description="Basic residues" evidence="7">
    <location>
        <begin position="609"/>
        <end position="620"/>
    </location>
</feature>
<sequence>MFQNQGPVESKFGSPSDRFNKMFLGKTAGENLEDGKVVSEEERMRMLFGKEVALLEKDEVEGSKVEHQISMEILYQTNCDDKHSNSVLSEALKDTDELEGNAVSAEDMTGNSSGVCRQVPCRIVETLGHSIVSSLHLASVPIKIDTQTDPLPNLEEIRRSLVNQRAKDLKYHGKMDSGRLRSNAYNLLTDVGWKIKTHKRKISDNVDFIYTSPGGDRVYSISKAWVMCGKGLYAKAPDSRYDEIGRKWFNIDELYVDMMNTLDFLEKETLKLSHLLRWQLLDPFVAVVCMDRKITFLRRGKALRAVNSSVSIINGSENIIMNTKGAPFLVTDGKYEVSEYCNKQAPGDAYVHCRSLKSLARHIGQGFSCTRNSEHIKGKASATKKRNQASKSGFSNKSQSYALRDTEVSCSNKFIDCTIQDNMAASNPNEIPSGIQPCKYMKIDEGGLSQDSTIIRGNNVRKVLNFEEIDKTGCCLTPEAKPKYSNNELRQEESKQEIQLNTILSGDTSTSFVLNQTPVHSQQEEQVLYLYPLQETLCFNTADGTEEVNMPQVTQPFLYQPSLAGTFFIYSIDSRNLTNNMNFSLQHEEYHSGSHEYRSLDDNVASSSKKPKSRRQKKSKKISEIEAMEAKLSGKNYVEAFVHDRVAYIEFSAPHKENIKLRSSNLEDSLKVQSGKYDVTEAVSLKKKRKRPAKSETTAARRNRKVKDTPPTPLKDESGVTMLKFDTEQENVAARVLNDRVIQSISNCENNPIVDVGLVNGEPLANKYDGDEINSAAKSGWSRCYRKRKSRTRGSNYSLQTTEDGGNQVALESRTILCWLIERKVISLNDTIEYRNSLDNAAVKKGLIRRNGILCLCCDKIFCVSDFKFHAGFEMHKPSFNLFLDSMKTYTLCEIEAWSAEYKARKGSMPLLGVEERDQNDDVCTRCGDGGELVCCDGCPSSYHRDCLPSEDLPEGSWYCPHCVCPICRDVITVMEPSTSSVAFSCLQCEHKYHQTCRKGKDLSEEEVGSDSWFCGEICQEVYMGLQSRIGEMICIGDGFYRTILKCNHDDQKIHSAQKIALMAECHAKLAVALTIMEECFMPMIDPRTGINMIPHILYNWGLNFTRLNYQGFYTVVLEKGDELISVASIRVHGVTVAEMPLIATGTEHRHQGMCRRLMSAIEEMLKSLKVEMLVLSAIPDLADTWVSGFGFQPIEDSEKRRLNKISLLSFPGTVLLQKTLREGTVTKENDSLESEDKAQDCAELDESTRVNSAERYSETVREHLECDSEITRCSNVESCNKAVRTVGTSNTCEMKEAAPREQGPPDSLLYQAIANGLPTDKSLKETNLPIKEDKTPNAHIDHKDNASDTQEKERSLSPCEDKEAERVCTLAKGRP</sequence>
<keyword evidence="4" id="KW-0862">Zinc</keyword>
<feature type="domain" description="N-acetyltransferase" evidence="9">
    <location>
        <begin position="1058"/>
        <end position="1222"/>
    </location>
</feature>
<dbReference type="PROSITE" id="PS51186">
    <property type="entry name" value="GNAT"/>
    <property type="match status" value="1"/>
</dbReference>
<dbReference type="SMART" id="SM00249">
    <property type="entry name" value="PHD"/>
    <property type="match status" value="2"/>
</dbReference>
<dbReference type="PROSITE" id="PS50016">
    <property type="entry name" value="ZF_PHD_2"/>
    <property type="match status" value="1"/>
</dbReference>
<keyword evidence="11" id="KW-1185">Reference proteome</keyword>
<dbReference type="Pfam" id="PF00628">
    <property type="entry name" value="PHD"/>
    <property type="match status" value="1"/>
</dbReference>
<dbReference type="Pfam" id="PF23209">
    <property type="entry name" value="IDM1_C"/>
    <property type="match status" value="1"/>
</dbReference>
<feature type="region of interest" description="Disordered" evidence="7">
    <location>
        <begin position="1330"/>
        <end position="1376"/>
    </location>
</feature>
<evidence type="ECO:0000313" key="11">
    <source>
        <dbReference type="Proteomes" id="UP000243459"/>
    </source>
</evidence>
<dbReference type="InterPro" id="IPR013083">
    <property type="entry name" value="Znf_RING/FYVE/PHD"/>
</dbReference>
<keyword evidence="2" id="KW-0479">Metal-binding</keyword>
<organism evidence="10 11">
    <name type="scientific">Asparagus officinalis</name>
    <name type="common">Garden asparagus</name>
    <dbReference type="NCBI Taxonomy" id="4686"/>
    <lineage>
        <taxon>Eukaryota</taxon>
        <taxon>Viridiplantae</taxon>
        <taxon>Streptophyta</taxon>
        <taxon>Embryophyta</taxon>
        <taxon>Tracheophyta</taxon>
        <taxon>Spermatophyta</taxon>
        <taxon>Magnoliopsida</taxon>
        <taxon>Liliopsida</taxon>
        <taxon>Asparagales</taxon>
        <taxon>Asparagaceae</taxon>
        <taxon>Asparagoideae</taxon>
        <taxon>Asparagus</taxon>
    </lineage>
</organism>
<comment type="subcellular location">
    <subcellularLocation>
        <location evidence="1">Nucleus</location>
    </subcellularLocation>
</comment>
<dbReference type="InterPro" id="IPR032308">
    <property type="entry name" value="TDBD"/>
</dbReference>
<dbReference type="Pfam" id="PF16135">
    <property type="entry name" value="TDBD"/>
    <property type="match status" value="1"/>
</dbReference>
<dbReference type="InterPro" id="IPR001965">
    <property type="entry name" value="Znf_PHD"/>
</dbReference>
<dbReference type="Pfam" id="PF22970">
    <property type="entry name" value="DUF7028"/>
    <property type="match status" value="1"/>
</dbReference>
<dbReference type="CDD" id="cd04301">
    <property type="entry name" value="NAT_SF"/>
    <property type="match status" value="1"/>
</dbReference>
<evidence type="ECO:0000256" key="3">
    <source>
        <dbReference type="ARBA" id="ARBA00022771"/>
    </source>
</evidence>
<proteinExistence type="predicted"/>
<evidence type="ECO:0000256" key="1">
    <source>
        <dbReference type="ARBA" id="ARBA00004123"/>
    </source>
</evidence>
<dbReference type="CDD" id="cd15532">
    <property type="entry name" value="PHD2_CHD_II"/>
    <property type="match status" value="1"/>
</dbReference>
<dbReference type="InterPro" id="IPR011011">
    <property type="entry name" value="Znf_FYVE_PHD"/>
</dbReference>
<keyword evidence="5" id="KW-0539">Nucleus</keyword>
<evidence type="ECO:0008006" key="12">
    <source>
        <dbReference type="Google" id="ProtNLM"/>
    </source>
</evidence>
<dbReference type="PANTHER" id="PTHR46508:SF2">
    <property type="entry name" value="INCREASED DNA METHYLATION 1"/>
    <property type="match status" value="1"/>
</dbReference>
<evidence type="ECO:0000259" key="8">
    <source>
        <dbReference type="PROSITE" id="PS50016"/>
    </source>
</evidence>
<dbReference type="Gene3D" id="3.40.630.30">
    <property type="match status" value="1"/>
</dbReference>
<dbReference type="EMBL" id="CM007389">
    <property type="protein sequence ID" value="ONK58028.1"/>
    <property type="molecule type" value="Genomic_DNA"/>
</dbReference>
<evidence type="ECO:0000256" key="6">
    <source>
        <dbReference type="PROSITE-ProRule" id="PRU00146"/>
    </source>
</evidence>
<dbReference type="SUPFAM" id="SSF57903">
    <property type="entry name" value="FYVE/PHD zinc finger"/>
    <property type="match status" value="1"/>
</dbReference>
<evidence type="ECO:0000256" key="2">
    <source>
        <dbReference type="ARBA" id="ARBA00022723"/>
    </source>
</evidence>
<feature type="region of interest" description="Disordered" evidence="7">
    <location>
        <begin position="686"/>
        <end position="718"/>
    </location>
</feature>
<dbReference type="InterPro" id="IPR054292">
    <property type="entry name" value="DUF7028"/>
</dbReference>
<feature type="compositionally biased region" description="Basic and acidic residues" evidence="7">
    <location>
        <begin position="1331"/>
        <end position="1367"/>
    </location>
</feature>
<dbReference type="InterPro" id="IPR000182">
    <property type="entry name" value="GNAT_dom"/>
</dbReference>
<feature type="region of interest" description="Disordered" evidence="7">
    <location>
        <begin position="594"/>
        <end position="622"/>
    </location>
</feature>
<dbReference type="Gene3D" id="3.30.40.10">
    <property type="entry name" value="Zinc/RING finger domain, C3HC4 (zinc finger)"/>
    <property type="match status" value="1"/>
</dbReference>
<evidence type="ECO:0000313" key="10">
    <source>
        <dbReference type="EMBL" id="ONK58028.1"/>
    </source>
</evidence>
<dbReference type="SUPFAM" id="SSF55729">
    <property type="entry name" value="Acyl-CoA N-acyltransferases (Nat)"/>
    <property type="match status" value="1"/>
</dbReference>
<protein>
    <recommendedName>
        <fullName evidence="12">PHD-type domain-containing protein</fullName>
    </recommendedName>
</protein>
<accession>A0A5P1E635</accession>
<dbReference type="Proteomes" id="UP000243459">
    <property type="component" value="Chromosome 9"/>
</dbReference>
<feature type="region of interest" description="Disordered" evidence="7">
    <location>
        <begin position="378"/>
        <end position="397"/>
    </location>
</feature>
<evidence type="ECO:0000259" key="9">
    <source>
        <dbReference type="PROSITE" id="PS51186"/>
    </source>
</evidence>
<gene>
    <name evidence="10" type="ORF">A4U43_C09F7200</name>
</gene>
<evidence type="ECO:0000256" key="4">
    <source>
        <dbReference type="ARBA" id="ARBA00022833"/>
    </source>
</evidence>
<dbReference type="InterPro" id="IPR056511">
    <property type="entry name" value="IDM1_C"/>
</dbReference>